<evidence type="ECO:0000256" key="4">
    <source>
        <dbReference type="ARBA" id="ARBA00022989"/>
    </source>
</evidence>
<gene>
    <name evidence="7" type="ORF">MNBD_ALPHA08-882</name>
</gene>
<keyword evidence="3 6" id="KW-0812">Transmembrane</keyword>
<dbReference type="PANTHER" id="PTHR33884">
    <property type="entry name" value="UPF0410 PROTEIN YMGE"/>
    <property type="match status" value="1"/>
</dbReference>
<dbReference type="EMBL" id="UOEC01000105">
    <property type="protein sequence ID" value="VAV92996.1"/>
    <property type="molecule type" value="Genomic_DNA"/>
</dbReference>
<proteinExistence type="predicted"/>
<evidence type="ECO:0000256" key="3">
    <source>
        <dbReference type="ARBA" id="ARBA00022692"/>
    </source>
</evidence>
<name>A0A3B0RWV1_9ZZZZ</name>
<dbReference type="GO" id="GO:0005886">
    <property type="term" value="C:plasma membrane"/>
    <property type="evidence" value="ECO:0007669"/>
    <property type="project" value="UniProtKB-SubCell"/>
</dbReference>
<dbReference type="InterPro" id="IPR007341">
    <property type="entry name" value="Transgly_assoc"/>
</dbReference>
<evidence type="ECO:0000256" key="2">
    <source>
        <dbReference type="ARBA" id="ARBA00022475"/>
    </source>
</evidence>
<dbReference type="PANTHER" id="PTHR33884:SF3">
    <property type="entry name" value="UPF0410 PROTEIN YMGE"/>
    <property type="match status" value="1"/>
</dbReference>
<keyword evidence="2" id="KW-1003">Cell membrane</keyword>
<feature type="transmembrane region" description="Helical" evidence="6">
    <location>
        <begin position="6"/>
        <end position="27"/>
    </location>
</feature>
<evidence type="ECO:0000256" key="1">
    <source>
        <dbReference type="ARBA" id="ARBA00004651"/>
    </source>
</evidence>
<organism evidence="7">
    <name type="scientific">hydrothermal vent metagenome</name>
    <dbReference type="NCBI Taxonomy" id="652676"/>
    <lineage>
        <taxon>unclassified sequences</taxon>
        <taxon>metagenomes</taxon>
        <taxon>ecological metagenomes</taxon>
    </lineage>
</organism>
<comment type="subcellular location">
    <subcellularLocation>
        <location evidence="1">Cell membrane</location>
        <topology evidence="1">Multi-pass membrane protein</topology>
    </subcellularLocation>
</comment>
<evidence type="ECO:0000256" key="6">
    <source>
        <dbReference type="SAM" id="Phobius"/>
    </source>
</evidence>
<accession>A0A3B0RWV1</accession>
<evidence type="ECO:0008006" key="8">
    <source>
        <dbReference type="Google" id="ProtNLM"/>
    </source>
</evidence>
<dbReference type="AlphaFoldDB" id="A0A3B0RWV1"/>
<evidence type="ECO:0000256" key="5">
    <source>
        <dbReference type="ARBA" id="ARBA00023136"/>
    </source>
</evidence>
<feature type="transmembrane region" description="Helical" evidence="6">
    <location>
        <begin position="39"/>
        <end position="60"/>
    </location>
</feature>
<feature type="transmembrane region" description="Helical" evidence="6">
    <location>
        <begin position="72"/>
        <end position="93"/>
    </location>
</feature>
<keyword evidence="4 6" id="KW-1133">Transmembrane helix</keyword>
<protein>
    <recommendedName>
        <fullName evidence="8">GlsB/YeaQ/YmgE family stress response membrane protein</fullName>
    </recommendedName>
</protein>
<reference evidence="7" key="1">
    <citation type="submission" date="2018-06" db="EMBL/GenBank/DDBJ databases">
        <authorList>
            <person name="Zhirakovskaya E."/>
        </authorList>
    </citation>
    <scope>NUCLEOTIDE SEQUENCE</scope>
</reference>
<dbReference type="Pfam" id="PF04226">
    <property type="entry name" value="Transgly_assoc"/>
    <property type="match status" value="1"/>
</dbReference>
<evidence type="ECO:0000313" key="7">
    <source>
        <dbReference type="EMBL" id="VAV92996.1"/>
    </source>
</evidence>
<keyword evidence="5 6" id="KW-0472">Membrane</keyword>
<sequence length="99" mass="10362">MEPMGLMDLGGGVGIFGTLLIGGLAGWIAEKLTSSSHGLLTNIFIGIVGAYVGAFLANAIGLKIGMIFNGWFWGNLLIAVVGAVVLITVYRLLRGRRVT</sequence>